<keyword evidence="2" id="KW-0812">Transmembrane</keyword>
<name>A0A453HYS0_AEGTS</name>
<proteinExistence type="predicted"/>
<dbReference type="Gramene" id="AET4Gv20360900.13">
    <property type="protein sequence ID" value="AET4Gv20360900.13"/>
    <property type="gene ID" value="AET4Gv20360900"/>
</dbReference>
<reference evidence="3" key="5">
    <citation type="journal article" date="2021" name="G3 (Bethesda)">
        <title>Aegilops tauschii genome assembly Aet v5.0 features greater sequence contiguity and improved annotation.</title>
        <authorList>
            <person name="Wang L."/>
            <person name="Zhu T."/>
            <person name="Rodriguez J.C."/>
            <person name="Deal K.R."/>
            <person name="Dubcovsky J."/>
            <person name="McGuire P.E."/>
            <person name="Lux T."/>
            <person name="Spannagl M."/>
            <person name="Mayer K.F.X."/>
            <person name="Baldrich P."/>
            <person name="Meyers B.C."/>
            <person name="Huo N."/>
            <person name="Gu Y.Q."/>
            <person name="Zhou H."/>
            <person name="Devos K.M."/>
            <person name="Bennetzen J.L."/>
            <person name="Unver T."/>
            <person name="Budak H."/>
            <person name="Gulick P.J."/>
            <person name="Galiba G."/>
            <person name="Kalapos B."/>
            <person name="Nelson D.R."/>
            <person name="Li P."/>
            <person name="You F.M."/>
            <person name="Luo M.C."/>
            <person name="Dvorak J."/>
        </authorList>
    </citation>
    <scope>NUCLEOTIDE SEQUENCE [LARGE SCALE GENOMIC DNA]</scope>
    <source>
        <strain evidence="3">cv. AL8/78</strain>
    </source>
</reference>
<sequence length="121" mass="13453">MNPIKHNERMNSVVGLGCLPTVEGILVPAWALHLILISQPSHLFVLPLFRFICCWGILVHFPLRYKLSSFSQIALPLAQPLALSPPARSLASRSISSPPPSPSRQCPPHRRLAPHRPDLYP</sequence>
<dbReference type="AlphaFoldDB" id="A0A453HYS0"/>
<accession>A0A453HYS0</accession>
<feature type="transmembrane region" description="Helical" evidence="2">
    <location>
        <begin position="12"/>
        <end position="37"/>
    </location>
</feature>
<evidence type="ECO:0000256" key="1">
    <source>
        <dbReference type="SAM" id="MobiDB-lite"/>
    </source>
</evidence>
<evidence type="ECO:0000313" key="4">
    <source>
        <dbReference type="Proteomes" id="UP000015105"/>
    </source>
</evidence>
<evidence type="ECO:0000256" key="2">
    <source>
        <dbReference type="SAM" id="Phobius"/>
    </source>
</evidence>
<reference evidence="4" key="2">
    <citation type="journal article" date="2017" name="Nat. Plants">
        <title>The Aegilops tauschii genome reveals multiple impacts of transposons.</title>
        <authorList>
            <person name="Zhao G."/>
            <person name="Zou C."/>
            <person name="Li K."/>
            <person name="Wang K."/>
            <person name="Li T."/>
            <person name="Gao L."/>
            <person name="Zhang X."/>
            <person name="Wang H."/>
            <person name="Yang Z."/>
            <person name="Liu X."/>
            <person name="Jiang W."/>
            <person name="Mao L."/>
            <person name="Kong X."/>
            <person name="Jiao Y."/>
            <person name="Jia J."/>
        </authorList>
    </citation>
    <scope>NUCLEOTIDE SEQUENCE [LARGE SCALE GENOMIC DNA]</scope>
    <source>
        <strain evidence="4">cv. AL8/78</strain>
    </source>
</reference>
<organism evidence="3 4">
    <name type="scientific">Aegilops tauschii subsp. strangulata</name>
    <name type="common">Goatgrass</name>
    <dbReference type="NCBI Taxonomy" id="200361"/>
    <lineage>
        <taxon>Eukaryota</taxon>
        <taxon>Viridiplantae</taxon>
        <taxon>Streptophyta</taxon>
        <taxon>Embryophyta</taxon>
        <taxon>Tracheophyta</taxon>
        <taxon>Spermatophyta</taxon>
        <taxon>Magnoliopsida</taxon>
        <taxon>Liliopsida</taxon>
        <taxon>Poales</taxon>
        <taxon>Poaceae</taxon>
        <taxon>BOP clade</taxon>
        <taxon>Pooideae</taxon>
        <taxon>Triticodae</taxon>
        <taxon>Triticeae</taxon>
        <taxon>Triticinae</taxon>
        <taxon>Aegilops</taxon>
    </lineage>
</organism>
<reference evidence="3" key="3">
    <citation type="journal article" date="2017" name="Nature">
        <title>Genome sequence of the progenitor of the wheat D genome Aegilops tauschii.</title>
        <authorList>
            <person name="Luo M.C."/>
            <person name="Gu Y.Q."/>
            <person name="Puiu D."/>
            <person name="Wang H."/>
            <person name="Twardziok S.O."/>
            <person name="Deal K.R."/>
            <person name="Huo N."/>
            <person name="Zhu T."/>
            <person name="Wang L."/>
            <person name="Wang Y."/>
            <person name="McGuire P.E."/>
            <person name="Liu S."/>
            <person name="Long H."/>
            <person name="Ramasamy R.K."/>
            <person name="Rodriguez J.C."/>
            <person name="Van S.L."/>
            <person name="Yuan L."/>
            <person name="Wang Z."/>
            <person name="Xia Z."/>
            <person name="Xiao L."/>
            <person name="Anderson O.D."/>
            <person name="Ouyang S."/>
            <person name="Liang Y."/>
            <person name="Zimin A.V."/>
            <person name="Pertea G."/>
            <person name="Qi P."/>
            <person name="Bennetzen J.L."/>
            <person name="Dai X."/>
            <person name="Dawson M.W."/>
            <person name="Muller H.G."/>
            <person name="Kugler K."/>
            <person name="Rivarola-Duarte L."/>
            <person name="Spannagl M."/>
            <person name="Mayer K.F.X."/>
            <person name="Lu F.H."/>
            <person name="Bevan M.W."/>
            <person name="Leroy P."/>
            <person name="Li P."/>
            <person name="You F.M."/>
            <person name="Sun Q."/>
            <person name="Liu Z."/>
            <person name="Lyons E."/>
            <person name="Wicker T."/>
            <person name="Salzberg S.L."/>
            <person name="Devos K.M."/>
            <person name="Dvorak J."/>
        </authorList>
    </citation>
    <scope>NUCLEOTIDE SEQUENCE [LARGE SCALE GENOMIC DNA]</scope>
    <source>
        <strain evidence="3">cv. AL8/78</strain>
    </source>
</reference>
<protein>
    <submittedName>
        <fullName evidence="3">Uncharacterized protein</fullName>
    </submittedName>
</protein>
<evidence type="ECO:0000313" key="3">
    <source>
        <dbReference type="EnsemblPlants" id="AET4Gv20360900.13"/>
    </source>
</evidence>
<reference evidence="4" key="1">
    <citation type="journal article" date="2014" name="Science">
        <title>Ancient hybridizations among the ancestral genomes of bread wheat.</title>
        <authorList>
            <consortium name="International Wheat Genome Sequencing Consortium,"/>
            <person name="Marcussen T."/>
            <person name="Sandve S.R."/>
            <person name="Heier L."/>
            <person name="Spannagl M."/>
            <person name="Pfeifer M."/>
            <person name="Jakobsen K.S."/>
            <person name="Wulff B.B."/>
            <person name="Steuernagel B."/>
            <person name="Mayer K.F."/>
            <person name="Olsen O.A."/>
        </authorList>
    </citation>
    <scope>NUCLEOTIDE SEQUENCE [LARGE SCALE GENOMIC DNA]</scope>
    <source>
        <strain evidence="4">cv. AL8/78</strain>
    </source>
</reference>
<feature type="region of interest" description="Disordered" evidence="1">
    <location>
        <begin position="89"/>
        <end position="121"/>
    </location>
</feature>
<dbReference type="EnsemblPlants" id="AET4Gv20360900.13">
    <property type="protein sequence ID" value="AET4Gv20360900.13"/>
    <property type="gene ID" value="AET4Gv20360900"/>
</dbReference>
<keyword evidence="2" id="KW-1133">Transmembrane helix</keyword>
<dbReference type="Proteomes" id="UP000015105">
    <property type="component" value="Chromosome 4D"/>
</dbReference>
<keyword evidence="4" id="KW-1185">Reference proteome</keyword>
<reference evidence="3" key="4">
    <citation type="submission" date="2019-03" db="UniProtKB">
        <authorList>
            <consortium name="EnsemblPlants"/>
        </authorList>
    </citation>
    <scope>IDENTIFICATION</scope>
</reference>
<keyword evidence="2" id="KW-0472">Membrane</keyword>
<feature type="transmembrane region" description="Helical" evidence="2">
    <location>
        <begin position="43"/>
        <end position="63"/>
    </location>
</feature>